<protein>
    <submittedName>
        <fullName evidence="6">Alpha-type receptor platelet-derived growth factor</fullName>
    </submittedName>
</protein>
<evidence type="ECO:0000259" key="4">
    <source>
        <dbReference type="PROSITE" id="PS50011"/>
    </source>
</evidence>
<dbReference type="Gene3D" id="2.60.40.10">
    <property type="entry name" value="Immunoglobulins"/>
    <property type="match status" value="1"/>
</dbReference>
<reference evidence="6 7" key="1">
    <citation type="journal article" date="2016" name="PLoS ONE">
        <title>A First Insight into the Genome of the Filter-Feeder Mussel Mytilus galloprovincialis.</title>
        <authorList>
            <person name="Murgarella M."/>
            <person name="Puiu D."/>
            <person name="Novoa B."/>
            <person name="Figueras A."/>
            <person name="Posada D."/>
            <person name="Canchaya C."/>
        </authorList>
    </citation>
    <scope>NUCLEOTIDE SEQUENCE [LARGE SCALE GENOMIC DNA]</scope>
    <source>
        <tissue evidence="6">Muscle</tissue>
    </source>
</reference>
<accession>A0A3L5TSR1</accession>
<gene>
    <name evidence="6" type="ORF">AM593_03165</name>
</gene>
<dbReference type="InterPro" id="IPR020635">
    <property type="entry name" value="Tyr_kinase_cat_dom"/>
</dbReference>
<dbReference type="InterPro" id="IPR000719">
    <property type="entry name" value="Prot_kinase_dom"/>
</dbReference>
<dbReference type="InterPro" id="IPR011009">
    <property type="entry name" value="Kinase-like_dom_sf"/>
</dbReference>
<sequence length="340" mass="37921">MGDCFLINTIGTVKHLQDYSPSNITVVSTSSSSVSIKWIQAKTCYERAGIVIVLYKPDNTTKEYPVDKDATTFDLSGLSSLTSYWFLMYTKYGNDTNVVTSASPAKFAFATQEKVTGFPTSGIAGISAVVIIVLVLLGRTGRLQPAKQRVTAGIRTVRNTIRVRPTTNSFNNRAIASKEDDDIYFYGGMEMKENNMKISRKDISLESELARGRFAVIFLAKYYNKSECHEVVAKTLKDDQSEDAIMKMKAKINFYTKKVGRQKNVLEFIGSVEDEVQPKITGFGPDPSYDEGEDNPGNERIPIKWVAPECMKSTQHANELSDVWSFGIVMWEIFSLAVPV</sequence>
<dbReference type="InterPro" id="IPR013783">
    <property type="entry name" value="Ig-like_fold"/>
</dbReference>
<keyword evidence="7" id="KW-1185">Reference proteome</keyword>
<dbReference type="EMBL" id="KV585548">
    <property type="protein sequence ID" value="OPL32985.1"/>
    <property type="molecule type" value="Genomic_DNA"/>
</dbReference>
<dbReference type="GO" id="GO:0005886">
    <property type="term" value="C:plasma membrane"/>
    <property type="evidence" value="ECO:0007669"/>
    <property type="project" value="TreeGrafter"/>
</dbReference>
<dbReference type="InterPro" id="IPR036116">
    <property type="entry name" value="FN3_sf"/>
</dbReference>
<dbReference type="Gene3D" id="1.10.510.10">
    <property type="entry name" value="Transferase(Phosphotransferase) domain 1"/>
    <property type="match status" value="1"/>
</dbReference>
<evidence type="ECO:0000313" key="7">
    <source>
        <dbReference type="Proteomes" id="UP000266721"/>
    </source>
</evidence>
<dbReference type="GO" id="GO:0005524">
    <property type="term" value="F:ATP binding"/>
    <property type="evidence" value="ECO:0007669"/>
    <property type="project" value="InterPro"/>
</dbReference>
<dbReference type="AlphaFoldDB" id="A0A3L5TSR1"/>
<dbReference type="PROSITE" id="PS50011">
    <property type="entry name" value="PROTEIN_KINASE_DOM"/>
    <property type="match status" value="1"/>
</dbReference>
<comment type="caution">
    <text evidence="6">The sequence shown here is derived from an EMBL/GenBank/DDBJ whole genome shotgun (WGS) entry which is preliminary data.</text>
</comment>
<evidence type="ECO:0000259" key="5">
    <source>
        <dbReference type="PROSITE" id="PS50853"/>
    </source>
</evidence>
<dbReference type="GO" id="GO:0043235">
    <property type="term" value="C:receptor complex"/>
    <property type="evidence" value="ECO:0007669"/>
    <property type="project" value="TreeGrafter"/>
</dbReference>
<dbReference type="PANTHER" id="PTHR24416">
    <property type="entry name" value="TYROSINE-PROTEIN KINASE RECEPTOR"/>
    <property type="match status" value="1"/>
</dbReference>
<dbReference type="PANTHER" id="PTHR24416:SF611">
    <property type="entry name" value="TYROSINE-PROTEIN KINASE TRANSMEMBRANE RECEPTOR ROR"/>
    <property type="match status" value="1"/>
</dbReference>
<feature type="non-terminal residue" evidence="6">
    <location>
        <position position="1"/>
    </location>
</feature>
<proteinExistence type="predicted"/>
<feature type="domain" description="Fibronectin type-III" evidence="5">
    <location>
        <begin position="20"/>
        <end position="114"/>
    </location>
</feature>
<dbReference type="Pfam" id="PF07714">
    <property type="entry name" value="PK_Tyr_Ser-Thr"/>
    <property type="match status" value="1"/>
</dbReference>
<dbReference type="PROSITE" id="PS50853">
    <property type="entry name" value="FN3"/>
    <property type="match status" value="1"/>
</dbReference>
<evidence type="ECO:0000256" key="1">
    <source>
        <dbReference type="ARBA" id="ARBA00004167"/>
    </source>
</evidence>
<dbReference type="InterPro" id="IPR050122">
    <property type="entry name" value="RTK"/>
</dbReference>
<dbReference type="InterPro" id="IPR001245">
    <property type="entry name" value="Ser-Thr/Tyr_kinase_cat_dom"/>
</dbReference>
<keyword evidence="6" id="KW-0675">Receptor</keyword>
<dbReference type="SUPFAM" id="SSF56112">
    <property type="entry name" value="Protein kinase-like (PK-like)"/>
    <property type="match status" value="1"/>
</dbReference>
<evidence type="ECO:0000313" key="6">
    <source>
        <dbReference type="EMBL" id="OPL32985.1"/>
    </source>
</evidence>
<feature type="transmembrane region" description="Helical" evidence="3">
    <location>
        <begin position="118"/>
        <end position="137"/>
    </location>
</feature>
<evidence type="ECO:0000256" key="3">
    <source>
        <dbReference type="SAM" id="Phobius"/>
    </source>
</evidence>
<dbReference type="Gene3D" id="3.30.200.20">
    <property type="entry name" value="Phosphorylase Kinase, domain 1"/>
    <property type="match status" value="1"/>
</dbReference>
<keyword evidence="3" id="KW-0472">Membrane</keyword>
<dbReference type="Proteomes" id="UP000266721">
    <property type="component" value="Unassembled WGS sequence"/>
</dbReference>
<keyword evidence="3" id="KW-1133">Transmembrane helix</keyword>
<feature type="domain" description="Protein kinase" evidence="4">
    <location>
        <begin position="1"/>
        <end position="340"/>
    </location>
</feature>
<organism evidence="6 7">
    <name type="scientific">Mytilus galloprovincialis</name>
    <name type="common">Mediterranean mussel</name>
    <dbReference type="NCBI Taxonomy" id="29158"/>
    <lineage>
        <taxon>Eukaryota</taxon>
        <taxon>Metazoa</taxon>
        <taxon>Spiralia</taxon>
        <taxon>Lophotrochozoa</taxon>
        <taxon>Mollusca</taxon>
        <taxon>Bivalvia</taxon>
        <taxon>Autobranchia</taxon>
        <taxon>Pteriomorphia</taxon>
        <taxon>Mytilida</taxon>
        <taxon>Mytiloidea</taxon>
        <taxon>Mytilidae</taxon>
        <taxon>Mytilinae</taxon>
        <taxon>Mytilus</taxon>
    </lineage>
</organism>
<dbReference type="SUPFAM" id="SSF49265">
    <property type="entry name" value="Fibronectin type III"/>
    <property type="match status" value="1"/>
</dbReference>
<dbReference type="GO" id="GO:0007169">
    <property type="term" value="P:cell surface receptor protein tyrosine kinase signaling pathway"/>
    <property type="evidence" value="ECO:0007669"/>
    <property type="project" value="TreeGrafter"/>
</dbReference>
<dbReference type="InterPro" id="IPR003961">
    <property type="entry name" value="FN3_dom"/>
</dbReference>
<comment type="subcellular location">
    <subcellularLocation>
        <location evidence="1">Membrane</location>
        <topology evidence="1">Single-pass membrane protein</topology>
    </subcellularLocation>
</comment>
<keyword evidence="2" id="KW-0325">Glycoprotein</keyword>
<name>A0A3L5TSR1_MYTGA</name>
<evidence type="ECO:0000256" key="2">
    <source>
        <dbReference type="ARBA" id="ARBA00023180"/>
    </source>
</evidence>
<dbReference type="GO" id="GO:0004714">
    <property type="term" value="F:transmembrane receptor protein tyrosine kinase activity"/>
    <property type="evidence" value="ECO:0007669"/>
    <property type="project" value="TreeGrafter"/>
</dbReference>
<feature type="non-terminal residue" evidence="6">
    <location>
        <position position="340"/>
    </location>
</feature>
<keyword evidence="3" id="KW-0812">Transmembrane</keyword>
<dbReference type="SMART" id="SM00219">
    <property type="entry name" value="TyrKc"/>
    <property type="match status" value="1"/>
</dbReference>